<feature type="domain" description="DUF4123" evidence="1">
    <location>
        <begin position="50"/>
        <end position="167"/>
    </location>
</feature>
<sequence>MSRLHEIGLPESREEALSLVKEYIFGSVKTFAPDGFEIIKPKDDVEYHTYAIIDAMHIPDVSIFLEGYEAEWKCLWKGESEGQFSFYAPYIVRLEENSDFTSWFLGHKWGMGKEWGMFIRSYCSISDITHHLRKFNQLYDEVNDTWVFFRYYSTVAIENIIPALPPDDFTHFFTGIN</sequence>
<comment type="caution">
    <text evidence="2">The sequence shown here is derived from an EMBL/GenBank/DDBJ whole genome shotgun (WGS) entry which is preliminary data.</text>
</comment>
<dbReference type="Pfam" id="PF13503">
    <property type="entry name" value="DUF4123"/>
    <property type="match status" value="1"/>
</dbReference>
<name>A0A701YW87_SALER</name>
<reference evidence="2" key="1">
    <citation type="journal article" date="2018" name="Genome Biol.">
        <title>SKESA: strategic k-mer extension for scrupulous assemblies.</title>
        <authorList>
            <person name="Souvorov A."/>
            <person name="Agarwala R."/>
            <person name="Lipman D.J."/>
        </authorList>
    </citation>
    <scope>NUCLEOTIDE SEQUENCE</scope>
    <source>
        <strain evidence="2">973-77</strain>
    </source>
</reference>
<reference evidence="2" key="2">
    <citation type="submission" date="2018-07" db="EMBL/GenBank/DDBJ databases">
        <authorList>
            <consortium name="NCBI Pathogen Detection Project"/>
        </authorList>
    </citation>
    <scope>NUCLEOTIDE SEQUENCE</scope>
    <source>
        <strain evidence="2">973-77</strain>
    </source>
</reference>
<protein>
    <submittedName>
        <fullName evidence="2">DUF4123 domain-containing protein</fullName>
    </submittedName>
</protein>
<organism evidence="2">
    <name type="scientific">Salmonella enterica</name>
    <name type="common">Salmonella choleraesuis</name>
    <dbReference type="NCBI Taxonomy" id="28901"/>
    <lineage>
        <taxon>Bacteria</taxon>
        <taxon>Pseudomonadati</taxon>
        <taxon>Pseudomonadota</taxon>
        <taxon>Gammaproteobacteria</taxon>
        <taxon>Enterobacterales</taxon>
        <taxon>Enterobacteriaceae</taxon>
        <taxon>Salmonella</taxon>
    </lineage>
</organism>
<gene>
    <name evidence="2" type="ORF">G0B48_10310</name>
</gene>
<accession>A0A701YW87</accession>
<dbReference type="RefSeq" id="WP_139821383.1">
    <property type="nucleotide sequence ID" value="NZ_MXNZ01000019.1"/>
</dbReference>
<evidence type="ECO:0000313" key="2">
    <source>
        <dbReference type="EMBL" id="HAC6565569.1"/>
    </source>
</evidence>
<evidence type="ECO:0000259" key="1">
    <source>
        <dbReference type="Pfam" id="PF13503"/>
    </source>
</evidence>
<proteinExistence type="predicted"/>
<dbReference type="AlphaFoldDB" id="A0A701YW87"/>
<dbReference type="EMBL" id="DAAMGL010000007">
    <property type="protein sequence ID" value="HAC6565569.1"/>
    <property type="molecule type" value="Genomic_DNA"/>
</dbReference>
<dbReference type="InterPro" id="IPR025391">
    <property type="entry name" value="DUF4123"/>
</dbReference>